<evidence type="ECO:0000259" key="6">
    <source>
        <dbReference type="PROSITE" id="PS50048"/>
    </source>
</evidence>
<dbReference type="GO" id="GO:0008270">
    <property type="term" value="F:zinc ion binding"/>
    <property type="evidence" value="ECO:0007669"/>
    <property type="project" value="InterPro"/>
</dbReference>
<keyword evidence="4" id="KW-0539">Nucleus</keyword>
<dbReference type="GO" id="GO:0003677">
    <property type="term" value="F:DNA binding"/>
    <property type="evidence" value="ECO:0007669"/>
    <property type="project" value="UniProtKB-KW"/>
</dbReference>
<dbReference type="EMBL" id="ML736231">
    <property type="protein sequence ID" value="KAE8376923.1"/>
    <property type="molecule type" value="Genomic_DNA"/>
</dbReference>
<reference evidence="7 8" key="1">
    <citation type="submission" date="2019-04" db="EMBL/GenBank/DDBJ databases">
        <title>Friends and foes A comparative genomics studyof 23 Aspergillus species from section Flavi.</title>
        <authorList>
            <consortium name="DOE Joint Genome Institute"/>
            <person name="Kjaerbolling I."/>
            <person name="Vesth T."/>
            <person name="Frisvad J.C."/>
            <person name="Nybo J.L."/>
            <person name="Theobald S."/>
            <person name="Kildgaard S."/>
            <person name="Isbrandt T."/>
            <person name="Kuo A."/>
            <person name="Sato A."/>
            <person name="Lyhne E.K."/>
            <person name="Kogle M.E."/>
            <person name="Wiebenga A."/>
            <person name="Kun R.S."/>
            <person name="Lubbers R.J."/>
            <person name="Makela M.R."/>
            <person name="Barry K."/>
            <person name="Chovatia M."/>
            <person name="Clum A."/>
            <person name="Daum C."/>
            <person name="Haridas S."/>
            <person name="He G."/>
            <person name="LaButti K."/>
            <person name="Lipzen A."/>
            <person name="Mondo S."/>
            <person name="Riley R."/>
            <person name="Salamov A."/>
            <person name="Simmons B.A."/>
            <person name="Magnuson J.K."/>
            <person name="Henrissat B."/>
            <person name="Mortensen U.H."/>
            <person name="Larsen T.O."/>
            <person name="Devries R.P."/>
            <person name="Grigoriev I.V."/>
            <person name="Machida M."/>
            <person name="Baker S.E."/>
            <person name="Andersen M.R."/>
        </authorList>
    </citation>
    <scope>NUCLEOTIDE SEQUENCE [LARGE SCALE GENOMIC DNA]</scope>
    <source>
        <strain evidence="7 8">IBT 29228</strain>
    </source>
</reference>
<dbReference type="CDD" id="cd00067">
    <property type="entry name" value="GAL4"/>
    <property type="match status" value="1"/>
</dbReference>
<dbReference type="SUPFAM" id="SSF57701">
    <property type="entry name" value="Zn2/Cys6 DNA-binding domain"/>
    <property type="match status" value="1"/>
</dbReference>
<keyword evidence="1" id="KW-0805">Transcription regulation</keyword>
<keyword evidence="2" id="KW-0238">DNA-binding</keyword>
<dbReference type="InterPro" id="IPR052780">
    <property type="entry name" value="AAA_Catabolism_Regulators"/>
</dbReference>
<dbReference type="PANTHER" id="PTHR31644">
    <property type="entry name" value="TRANSCRIPTIONAL ACTIVATOR ARO80-RELATED"/>
    <property type="match status" value="1"/>
</dbReference>
<evidence type="ECO:0000256" key="3">
    <source>
        <dbReference type="ARBA" id="ARBA00023163"/>
    </source>
</evidence>
<feature type="region of interest" description="Disordered" evidence="5">
    <location>
        <begin position="69"/>
        <end position="108"/>
    </location>
</feature>
<feature type="compositionally biased region" description="Polar residues" evidence="5">
    <location>
        <begin position="143"/>
        <end position="153"/>
    </location>
</feature>
<organism evidence="7 8">
    <name type="scientific">Aspergillus bertholletiae</name>
    <dbReference type="NCBI Taxonomy" id="1226010"/>
    <lineage>
        <taxon>Eukaryota</taxon>
        <taxon>Fungi</taxon>
        <taxon>Dikarya</taxon>
        <taxon>Ascomycota</taxon>
        <taxon>Pezizomycotina</taxon>
        <taxon>Eurotiomycetes</taxon>
        <taxon>Eurotiomycetidae</taxon>
        <taxon>Eurotiales</taxon>
        <taxon>Aspergillaceae</taxon>
        <taxon>Aspergillus</taxon>
        <taxon>Aspergillus subgen. Circumdati</taxon>
    </lineage>
</organism>
<evidence type="ECO:0000313" key="8">
    <source>
        <dbReference type="Proteomes" id="UP000326198"/>
    </source>
</evidence>
<dbReference type="SMART" id="SM00066">
    <property type="entry name" value="GAL4"/>
    <property type="match status" value="1"/>
</dbReference>
<feature type="compositionally biased region" description="Polar residues" evidence="5">
    <location>
        <begin position="92"/>
        <end position="106"/>
    </location>
</feature>
<dbReference type="OrthoDB" id="2262349at2759"/>
<dbReference type="PROSITE" id="PS00463">
    <property type="entry name" value="ZN2_CY6_FUNGAL_1"/>
    <property type="match status" value="1"/>
</dbReference>
<dbReference type="GO" id="GO:0005634">
    <property type="term" value="C:nucleus"/>
    <property type="evidence" value="ECO:0007669"/>
    <property type="project" value="TreeGrafter"/>
</dbReference>
<dbReference type="Gene3D" id="4.10.240.10">
    <property type="entry name" value="Zn(2)-C6 fungal-type DNA-binding domain"/>
    <property type="match status" value="1"/>
</dbReference>
<dbReference type="GO" id="GO:0009074">
    <property type="term" value="P:aromatic amino acid family catabolic process"/>
    <property type="evidence" value="ECO:0007669"/>
    <property type="project" value="TreeGrafter"/>
</dbReference>
<evidence type="ECO:0000256" key="4">
    <source>
        <dbReference type="ARBA" id="ARBA00023242"/>
    </source>
</evidence>
<dbReference type="GO" id="GO:0000981">
    <property type="term" value="F:DNA-binding transcription factor activity, RNA polymerase II-specific"/>
    <property type="evidence" value="ECO:0007669"/>
    <property type="project" value="InterPro"/>
</dbReference>
<dbReference type="PANTHER" id="PTHR31644:SF4">
    <property type="entry name" value="ZN(II)2CYS6 TRANSCRIPTION FACTOR (EUROFUNG)"/>
    <property type="match status" value="1"/>
</dbReference>
<evidence type="ECO:0000313" key="7">
    <source>
        <dbReference type="EMBL" id="KAE8376923.1"/>
    </source>
</evidence>
<sequence>MHAAAAMHRPPRSRAVTDYTYRRTYKACIPCRKRKAKCELVDETRPPCSRCRNMNLDCRFTEKRPWARETLDSKMPRTTGSRIARSGRQEAEQNPQQEGNGDTYSHINKDTATDLEHMFPSTNDPFAHFLHGHIPNPFPFTPLTPSENGTKSG</sequence>
<dbReference type="PROSITE" id="PS50048">
    <property type="entry name" value="ZN2_CY6_FUNGAL_2"/>
    <property type="match status" value="1"/>
</dbReference>
<dbReference type="AlphaFoldDB" id="A0A5N7B4J4"/>
<dbReference type="Proteomes" id="UP000326198">
    <property type="component" value="Unassembled WGS sequence"/>
</dbReference>
<gene>
    <name evidence="7" type="ORF">BDV26DRAFT_221955</name>
</gene>
<feature type="domain" description="Zn(2)-C6 fungal-type" evidence="6">
    <location>
        <begin position="27"/>
        <end position="60"/>
    </location>
</feature>
<feature type="region of interest" description="Disordered" evidence="5">
    <location>
        <begin position="134"/>
        <end position="153"/>
    </location>
</feature>
<dbReference type="InterPro" id="IPR036864">
    <property type="entry name" value="Zn2-C6_fun-type_DNA-bd_sf"/>
</dbReference>
<evidence type="ECO:0000256" key="5">
    <source>
        <dbReference type="SAM" id="MobiDB-lite"/>
    </source>
</evidence>
<proteinExistence type="predicted"/>
<evidence type="ECO:0000256" key="1">
    <source>
        <dbReference type="ARBA" id="ARBA00023015"/>
    </source>
</evidence>
<dbReference type="Pfam" id="PF00172">
    <property type="entry name" value="Zn_clus"/>
    <property type="match status" value="1"/>
</dbReference>
<evidence type="ECO:0000256" key="2">
    <source>
        <dbReference type="ARBA" id="ARBA00023125"/>
    </source>
</evidence>
<dbReference type="InterPro" id="IPR001138">
    <property type="entry name" value="Zn2Cys6_DnaBD"/>
</dbReference>
<keyword evidence="3" id="KW-0804">Transcription</keyword>
<protein>
    <recommendedName>
        <fullName evidence="6">Zn(2)-C6 fungal-type domain-containing protein</fullName>
    </recommendedName>
</protein>
<name>A0A5N7B4J4_9EURO</name>
<keyword evidence="8" id="KW-1185">Reference proteome</keyword>
<accession>A0A5N7B4J4</accession>
<dbReference type="GO" id="GO:0045944">
    <property type="term" value="P:positive regulation of transcription by RNA polymerase II"/>
    <property type="evidence" value="ECO:0007669"/>
    <property type="project" value="TreeGrafter"/>
</dbReference>